<accession>A0ACC1N601</accession>
<sequence>MATIAAGIAATAAGLTYIDGKYHIRQDLKMMRAKSKGAKMFQKAVQERRISPYYFFERHAQAHPGEECIWCFEPESIPPTLWLTTKSNFAEEFED</sequence>
<dbReference type="Proteomes" id="UP001143856">
    <property type="component" value="Unassembled WGS sequence"/>
</dbReference>
<proteinExistence type="predicted"/>
<comment type="caution">
    <text evidence="1">The sequence shown here is derived from an EMBL/GenBank/DDBJ whole genome shotgun (WGS) entry which is preliminary data.</text>
</comment>
<organism evidence="1 2">
    <name type="scientific">Xylaria curta</name>
    <dbReference type="NCBI Taxonomy" id="42375"/>
    <lineage>
        <taxon>Eukaryota</taxon>
        <taxon>Fungi</taxon>
        <taxon>Dikarya</taxon>
        <taxon>Ascomycota</taxon>
        <taxon>Pezizomycotina</taxon>
        <taxon>Sordariomycetes</taxon>
        <taxon>Xylariomycetidae</taxon>
        <taxon>Xylariales</taxon>
        <taxon>Xylariaceae</taxon>
        <taxon>Xylaria</taxon>
    </lineage>
</organism>
<protein>
    <submittedName>
        <fullName evidence="1">Uncharacterized protein</fullName>
    </submittedName>
</protein>
<name>A0ACC1N601_9PEZI</name>
<evidence type="ECO:0000313" key="2">
    <source>
        <dbReference type="Proteomes" id="UP001143856"/>
    </source>
</evidence>
<evidence type="ECO:0000313" key="1">
    <source>
        <dbReference type="EMBL" id="KAJ2974213.1"/>
    </source>
</evidence>
<keyword evidence="2" id="KW-1185">Reference proteome</keyword>
<gene>
    <name evidence="1" type="ORF">NUW58_g8731</name>
</gene>
<reference evidence="1" key="1">
    <citation type="submission" date="2022-10" db="EMBL/GenBank/DDBJ databases">
        <title>Genome Sequence of Xylaria curta.</title>
        <authorList>
            <person name="Buettner E."/>
        </authorList>
    </citation>
    <scope>NUCLEOTIDE SEQUENCE</scope>
    <source>
        <strain evidence="1">Babe10</strain>
    </source>
</reference>
<dbReference type="EMBL" id="JAPDGR010002789">
    <property type="protein sequence ID" value="KAJ2974213.1"/>
    <property type="molecule type" value="Genomic_DNA"/>
</dbReference>